<accession>A0A2P1PUM1</accession>
<feature type="signal peptide" evidence="1">
    <location>
        <begin position="1"/>
        <end position="19"/>
    </location>
</feature>
<organism evidence="2 3">
    <name type="scientific">Ahniella affigens</name>
    <dbReference type="NCBI Taxonomy" id="2021234"/>
    <lineage>
        <taxon>Bacteria</taxon>
        <taxon>Pseudomonadati</taxon>
        <taxon>Pseudomonadota</taxon>
        <taxon>Gammaproteobacteria</taxon>
        <taxon>Lysobacterales</taxon>
        <taxon>Rhodanobacteraceae</taxon>
        <taxon>Ahniella</taxon>
    </lineage>
</organism>
<gene>
    <name evidence="2" type="ORF">C7S18_15735</name>
</gene>
<keyword evidence="3" id="KW-1185">Reference proteome</keyword>
<sequence>MRRFHPCFFLLFCAAGAHAKSWTFLGTFGGKDVLADGRHDLRLTAIDPNSGRILAPPITLTAVPVQNATVAVTFDTPVVMPWTSPGATSPFAIRIDALVDANQVILLGDSTAFDANEHRQGFCWDAPTDGTGAQRAHITSGCLFAMAAHTKSGPSGGAYELRKQVIAGGGQTALGGGYALVGTVGQSAVTQVSGGSYQLTGGFHGPAVAAPPLPDAVFGNGFEN</sequence>
<reference evidence="2 3" key="1">
    <citation type="submission" date="2018-03" db="EMBL/GenBank/DDBJ databases">
        <title>Ahniella affigens gen. nov., sp. nov., a gammaproteobacterium isolated from sandy soil near a stream.</title>
        <authorList>
            <person name="Ko Y."/>
            <person name="Kim J.-H."/>
        </authorList>
    </citation>
    <scope>NUCLEOTIDE SEQUENCE [LARGE SCALE GENOMIC DNA]</scope>
    <source>
        <strain evidence="2 3">D13</strain>
    </source>
</reference>
<dbReference type="AlphaFoldDB" id="A0A2P1PUM1"/>
<dbReference type="Proteomes" id="UP000241074">
    <property type="component" value="Chromosome"/>
</dbReference>
<proteinExistence type="predicted"/>
<evidence type="ECO:0000313" key="3">
    <source>
        <dbReference type="Proteomes" id="UP000241074"/>
    </source>
</evidence>
<keyword evidence="1" id="KW-0732">Signal</keyword>
<feature type="chain" id="PRO_5015131624" evidence="1">
    <location>
        <begin position="20"/>
        <end position="224"/>
    </location>
</feature>
<evidence type="ECO:0000256" key="1">
    <source>
        <dbReference type="SAM" id="SignalP"/>
    </source>
</evidence>
<dbReference type="RefSeq" id="WP_106892468.1">
    <property type="nucleotide sequence ID" value="NZ_CP027860.1"/>
</dbReference>
<reference evidence="2 3" key="2">
    <citation type="submission" date="2018-03" db="EMBL/GenBank/DDBJ databases">
        <authorList>
            <person name="Keele B.F."/>
        </authorList>
    </citation>
    <scope>NUCLEOTIDE SEQUENCE [LARGE SCALE GENOMIC DNA]</scope>
    <source>
        <strain evidence="2 3">D13</strain>
    </source>
</reference>
<evidence type="ECO:0000313" key="2">
    <source>
        <dbReference type="EMBL" id="AVP98547.1"/>
    </source>
</evidence>
<name>A0A2P1PUM1_9GAMM</name>
<protein>
    <submittedName>
        <fullName evidence="2">Uncharacterized protein</fullName>
    </submittedName>
</protein>
<dbReference type="KEGG" id="xba:C7S18_15735"/>
<dbReference type="EMBL" id="CP027860">
    <property type="protein sequence ID" value="AVP98547.1"/>
    <property type="molecule type" value="Genomic_DNA"/>
</dbReference>